<gene>
    <name evidence="1" type="ORF">PFISCL1PPCAC_16086</name>
</gene>
<feature type="non-terminal residue" evidence="1">
    <location>
        <position position="429"/>
    </location>
</feature>
<dbReference type="Proteomes" id="UP001432322">
    <property type="component" value="Unassembled WGS sequence"/>
</dbReference>
<dbReference type="EMBL" id="BTSY01000004">
    <property type="protein sequence ID" value="GMT24789.1"/>
    <property type="molecule type" value="Genomic_DNA"/>
</dbReference>
<evidence type="ECO:0008006" key="3">
    <source>
        <dbReference type="Google" id="ProtNLM"/>
    </source>
</evidence>
<dbReference type="PANTHER" id="PTHR47411">
    <property type="entry name" value="B3GNT1, BETA-1,3-N-ACETYLGUCOSAMINYLTRANSFERASE 1, HOMOLOG"/>
    <property type="match status" value="1"/>
</dbReference>
<accession>A0AAV5W4G4</accession>
<evidence type="ECO:0000313" key="2">
    <source>
        <dbReference type="Proteomes" id="UP001432322"/>
    </source>
</evidence>
<dbReference type="AlphaFoldDB" id="A0AAV5W4G4"/>
<sequence>MQVRASRGLFIFLTALVLTVLYHLKLDPNFDLLRANRSITLNQLQQHDRFCILYGVHIGKSSFREAGLEPVTLAVHATTNLAYMIKNQADHWEGPISLALYVDHRTAKHLSLLLRVIECSPLLSSRLSLHLVFERAAFQEECANVSLPLSTEPCVDDIMHKFKELSETSPSPFGEYPINLMRNTARRGAPSLLHLVADIEMEFSDNFTRFVTPLANQIVLPATKRALVHSLFNGEIHPRRRFLRRGRSTWGRFPSRRILRTVRRNRCCRAVRRFRGHRTVRAVHGFRSGQVCRRFRVFRRVQRVPEIRGVQAVRGLRAEGGQTGRTFRGLRVFRRFRGVQRFRCFRGLRSLRGVRQILSVRGLRVCRRFRRVQGLRELRGVRRGKAGREEESWARKGRPVGRFCCGRAWPSWRRHRTRLPWRATEMRLI</sequence>
<proteinExistence type="predicted"/>
<organism evidence="1 2">
    <name type="scientific">Pristionchus fissidentatus</name>
    <dbReference type="NCBI Taxonomy" id="1538716"/>
    <lineage>
        <taxon>Eukaryota</taxon>
        <taxon>Metazoa</taxon>
        <taxon>Ecdysozoa</taxon>
        <taxon>Nematoda</taxon>
        <taxon>Chromadorea</taxon>
        <taxon>Rhabditida</taxon>
        <taxon>Rhabditina</taxon>
        <taxon>Diplogasteromorpha</taxon>
        <taxon>Diplogasteroidea</taxon>
        <taxon>Neodiplogasteridae</taxon>
        <taxon>Pristionchus</taxon>
    </lineage>
</organism>
<comment type="caution">
    <text evidence="1">The sequence shown here is derived from an EMBL/GenBank/DDBJ whole genome shotgun (WGS) entry which is preliminary data.</text>
</comment>
<protein>
    <recommendedName>
        <fullName evidence="3">Hexosyltransferase</fullName>
    </recommendedName>
</protein>
<dbReference type="Pfam" id="PF13896">
    <property type="entry name" value="Glyco_transf_49"/>
    <property type="match status" value="1"/>
</dbReference>
<reference evidence="1" key="1">
    <citation type="submission" date="2023-10" db="EMBL/GenBank/DDBJ databases">
        <title>Genome assembly of Pristionchus species.</title>
        <authorList>
            <person name="Yoshida K."/>
            <person name="Sommer R.J."/>
        </authorList>
    </citation>
    <scope>NUCLEOTIDE SEQUENCE</scope>
    <source>
        <strain evidence="1">RS5133</strain>
    </source>
</reference>
<dbReference type="PANTHER" id="PTHR47411:SF3">
    <property type="entry name" value="I-BETA-1,3-N-ACETYLGLUCOSAMINYLTRANSFERASE"/>
    <property type="match status" value="1"/>
</dbReference>
<evidence type="ECO:0000313" key="1">
    <source>
        <dbReference type="EMBL" id="GMT24789.1"/>
    </source>
</evidence>
<keyword evidence="2" id="KW-1185">Reference proteome</keyword>
<name>A0AAV5W4G4_9BILA</name>